<gene>
    <name evidence="8" type="ORF">CPB84DRAFT_1814839</name>
</gene>
<keyword evidence="9" id="KW-1185">Reference proteome</keyword>
<comment type="cofactor">
    <cofactor evidence="1">
        <name>Mg(2+)</name>
        <dbReference type="ChEBI" id="CHEBI:18420"/>
    </cofactor>
</comment>
<keyword evidence="6" id="KW-0175">Coiled coil</keyword>
<sequence length="330" mass="38147">MRDGKIAVVAVQETHLDDGRRMQLESLFSRRMKIHCSPDPENPTRRGGVAIVVNKQILDTSSMRERVIIPGRAIMVKLKWHGENSLRVLAVYAPNDQTVNDHPTQKPDIMLGDFNMVEDAIDRLPTHGSNEDLTNAFDDLKYETRLLDGWRNTYPSQKAFTFVQNNEQHSQSRIDRIYLTEGLFQMAREWKIETSGIPNADHRMVSVKIANDSMPELGKGRWSMPLHLIKDEPLRKYVQERGKEAEDKVKRLGVRRTDDQNAQLIYAAFKKDVRDMARKRERAIVPKIIQQIRELEDKLNQVNNDDELTETEKGNKAANLNKKITNLQRK</sequence>
<keyword evidence="5" id="KW-0460">Magnesium</keyword>
<dbReference type="GO" id="GO:0008311">
    <property type="term" value="F:double-stranded DNA 3'-5' DNA exonuclease activity"/>
    <property type="evidence" value="ECO:0007669"/>
    <property type="project" value="TreeGrafter"/>
</dbReference>
<feature type="domain" description="Endonuclease/exonuclease/phosphatase" evidence="7">
    <location>
        <begin position="8"/>
        <end position="183"/>
    </location>
</feature>
<dbReference type="InterPro" id="IPR005135">
    <property type="entry name" value="Endo/exonuclease/phosphatase"/>
</dbReference>
<comment type="similarity">
    <text evidence="2">Belongs to the DNA repair enzymes AP/ExoA family.</text>
</comment>
<dbReference type="PANTHER" id="PTHR22748">
    <property type="entry name" value="AP ENDONUCLEASE"/>
    <property type="match status" value="1"/>
</dbReference>
<evidence type="ECO:0000313" key="8">
    <source>
        <dbReference type="EMBL" id="KAF8902961.1"/>
    </source>
</evidence>
<dbReference type="AlphaFoldDB" id="A0A9P5TNL2"/>
<dbReference type="GO" id="GO:0008081">
    <property type="term" value="F:phosphoric diester hydrolase activity"/>
    <property type="evidence" value="ECO:0007669"/>
    <property type="project" value="TreeGrafter"/>
</dbReference>
<organism evidence="8 9">
    <name type="scientific">Gymnopilus junonius</name>
    <name type="common">Spectacular rustgill mushroom</name>
    <name type="synonym">Gymnopilus spectabilis subsp. junonius</name>
    <dbReference type="NCBI Taxonomy" id="109634"/>
    <lineage>
        <taxon>Eukaryota</taxon>
        <taxon>Fungi</taxon>
        <taxon>Dikarya</taxon>
        <taxon>Basidiomycota</taxon>
        <taxon>Agaricomycotina</taxon>
        <taxon>Agaricomycetes</taxon>
        <taxon>Agaricomycetidae</taxon>
        <taxon>Agaricales</taxon>
        <taxon>Agaricineae</taxon>
        <taxon>Hymenogastraceae</taxon>
        <taxon>Gymnopilus</taxon>
    </lineage>
</organism>
<dbReference type="Proteomes" id="UP000724874">
    <property type="component" value="Unassembled WGS sequence"/>
</dbReference>
<dbReference type="GO" id="GO:0046872">
    <property type="term" value="F:metal ion binding"/>
    <property type="evidence" value="ECO:0007669"/>
    <property type="project" value="UniProtKB-KW"/>
</dbReference>
<keyword evidence="4" id="KW-0378">Hydrolase</keyword>
<dbReference type="GO" id="GO:0005634">
    <property type="term" value="C:nucleus"/>
    <property type="evidence" value="ECO:0007669"/>
    <property type="project" value="TreeGrafter"/>
</dbReference>
<evidence type="ECO:0000256" key="5">
    <source>
        <dbReference type="ARBA" id="ARBA00022842"/>
    </source>
</evidence>
<dbReference type="InterPro" id="IPR004808">
    <property type="entry name" value="AP_endonuc_1"/>
</dbReference>
<evidence type="ECO:0000256" key="4">
    <source>
        <dbReference type="ARBA" id="ARBA00022801"/>
    </source>
</evidence>
<evidence type="ECO:0000256" key="6">
    <source>
        <dbReference type="SAM" id="Coils"/>
    </source>
</evidence>
<evidence type="ECO:0000256" key="1">
    <source>
        <dbReference type="ARBA" id="ARBA00001946"/>
    </source>
</evidence>
<dbReference type="SUPFAM" id="SSF56219">
    <property type="entry name" value="DNase I-like"/>
    <property type="match status" value="1"/>
</dbReference>
<keyword evidence="3" id="KW-0479">Metal-binding</keyword>
<evidence type="ECO:0000256" key="3">
    <source>
        <dbReference type="ARBA" id="ARBA00022723"/>
    </source>
</evidence>
<protein>
    <submittedName>
        <fullName evidence="8">Endonuclease/exonuclease/phosphatase</fullName>
    </submittedName>
</protein>
<dbReference type="GO" id="GO:0003906">
    <property type="term" value="F:DNA-(apurinic or apyrimidinic site) endonuclease activity"/>
    <property type="evidence" value="ECO:0007669"/>
    <property type="project" value="TreeGrafter"/>
</dbReference>
<dbReference type="Pfam" id="PF03372">
    <property type="entry name" value="Exo_endo_phos"/>
    <property type="match status" value="1"/>
</dbReference>
<name>A0A9P5TNL2_GYMJU</name>
<keyword evidence="8" id="KW-0540">Nuclease</keyword>
<comment type="caution">
    <text evidence="8">The sequence shown here is derived from an EMBL/GenBank/DDBJ whole genome shotgun (WGS) entry which is preliminary data.</text>
</comment>
<proteinExistence type="inferred from homology"/>
<evidence type="ECO:0000259" key="7">
    <source>
        <dbReference type="Pfam" id="PF03372"/>
    </source>
</evidence>
<dbReference type="GO" id="GO:0006284">
    <property type="term" value="P:base-excision repair"/>
    <property type="evidence" value="ECO:0007669"/>
    <property type="project" value="TreeGrafter"/>
</dbReference>
<dbReference type="OrthoDB" id="3047174at2759"/>
<feature type="coiled-coil region" evidence="6">
    <location>
        <begin position="285"/>
        <end position="312"/>
    </location>
</feature>
<dbReference type="InterPro" id="IPR036691">
    <property type="entry name" value="Endo/exonu/phosph_ase_sf"/>
</dbReference>
<dbReference type="Gene3D" id="3.60.10.10">
    <property type="entry name" value="Endonuclease/exonuclease/phosphatase"/>
    <property type="match status" value="1"/>
</dbReference>
<dbReference type="PANTHER" id="PTHR22748:SF6">
    <property type="entry name" value="DNA-(APURINIC OR APYRIMIDINIC SITE) ENDONUCLEASE"/>
    <property type="match status" value="1"/>
</dbReference>
<accession>A0A9P5TNL2</accession>
<dbReference type="EMBL" id="JADNYJ010000033">
    <property type="protein sequence ID" value="KAF8902961.1"/>
    <property type="molecule type" value="Genomic_DNA"/>
</dbReference>
<keyword evidence="8" id="KW-0255">Endonuclease</keyword>
<evidence type="ECO:0000256" key="2">
    <source>
        <dbReference type="ARBA" id="ARBA00007092"/>
    </source>
</evidence>
<reference evidence="8" key="1">
    <citation type="submission" date="2020-11" db="EMBL/GenBank/DDBJ databases">
        <authorList>
            <consortium name="DOE Joint Genome Institute"/>
            <person name="Ahrendt S."/>
            <person name="Riley R."/>
            <person name="Andreopoulos W."/>
            <person name="LaButti K."/>
            <person name="Pangilinan J."/>
            <person name="Ruiz-duenas F.J."/>
            <person name="Barrasa J.M."/>
            <person name="Sanchez-Garcia M."/>
            <person name="Camarero S."/>
            <person name="Miyauchi S."/>
            <person name="Serrano A."/>
            <person name="Linde D."/>
            <person name="Babiker R."/>
            <person name="Drula E."/>
            <person name="Ayuso-Fernandez I."/>
            <person name="Pacheco R."/>
            <person name="Padilla G."/>
            <person name="Ferreira P."/>
            <person name="Barriuso J."/>
            <person name="Kellner H."/>
            <person name="Castanera R."/>
            <person name="Alfaro M."/>
            <person name="Ramirez L."/>
            <person name="Pisabarro A.G."/>
            <person name="Kuo A."/>
            <person name="Tritt A."/>
            <person name="Lipzen A."/>
            <person name="He G."/>
            <person name="Yan M."/>
            <person name="Ng V."/>
            <person name="Cullen D."/>
            <person name="Martin F."/>
            <person name="Rosso M.-N."/>
            <person name="Henrissat B."/>
            <person name="Hibbett D."/>
            <person name="Martinez A.T."/>
            <person name="Grigoriev I.V."/>
        </authorList>
    </citation>
    <scope>NUCLEOTIDE SEQUENCE</scope>
    <source>
        <strain evidence="8">AH 44721</strain>
    </source>
</reference>
<evidence type="ECO:0000313" key="9">
    <source>
        <dbReference type="Proteomes" id="UP000724874"/>
    </source>
</evidence>